<evidence type="ECO:0000313" key="2">
    <source>
        <dbReference type="Proteomes" id="UP001060039"/>
    </source>
</evidence>
<dbReference type="CDD" id="cd02513">
    <property type="entry name" value="CMP-NeuAc_Synthase"/>
    <property type="match status" value="1"/>
</dbReference>
<organism evidence="1 2">
    <name type="scientific">Microcella humidisoli</name>
    <dbReference type="NCBI Taxonomy" id="2963406"/>
    <lineage>
        <taxon>Bacteria</taxon>
        <taxon>Bacillati</taxon>
        <taxon>Actinomycetota</taxon>
        <taxon>Actinomycetes</taxon>
        <taxon>Micrococcales</taxon>
        <taxon>Microbacteriaceae</taxon>
        <taxon>Microcella</taxon>
    </lineage>
</organism>
<name>A0ABY5FXL1_9MICO</name>
<dbReference type="InterPro" id="IPR029044">
    <property type="entry name" value="Nucleotide-diphossugar_trans"/>
</dbReference>
<protein>
    <submittedName>
        <fullName evidence="1">Acylneuraminate cytidylyltransferase family protein</fullName>
    </submittedName>
</protein>
<dbReference type="InterPro" id="IPR050793">
    <property type="entry name" value="CMP-NeuNAc_synthase"/>
</dbReference>
<dbReference type="RefSeq" id="WP_255160172.1">
    <property type="nucleotide sequence ID" value="NZ_CP101497.1"/>
</dbReference>
<dbReference type="InterPro" id="IPR003329">
    <property type="entry name" value="Cytidylyl_trans"/>
</dbReference>
<dbReference type="Pfam" id="PF02348">
    <property type="entry name" value="CTP_transf_3"/>
    <property type="match status" value="1"/>
</dbReference>
<dbReference type="EMBL" id="CP101497">
    <property type="protein sequence ID" value="UTT63039.1"/>
    <property type="molecule type" value="Genomic_DNA"/>
</dbReference>
<dbReference type="Gene3D" id="3.90.550.10">
    <property type="entry name" value="Spore Coat Polysaccharide Biosynthesis Protein SpsA, Chain A"/>
    <property type="match status" value="1"/>
</dbReference>
<evidence type="ECO:0000313" key="1">
    <source>
        <dbReference type="EMBL" id="UTT63039.1"/>
    </source>
</evidence>
<proteinExistence type="predicted"/>
<sequence length="240" mass="25747">MSGEVVAIIPARGGSVGIPRKNLQRVGGDTLVARAVRSARAASSIHRVVVSTDDREIADEARRSGAFVIDRPRSLATSTASSESALLHAIDTLDRTVDIVVMLQATSPFIASDDLDAAVARVRGAEADVVFSAIATPVFLWRPADPRDAGWEGVNHDAGFRPRRQDLPPQVAETGAFYVMRATGLLQASHRFFGRVEPQLVDERFAVDIDTEVELEIARALAAVHHDRGALPAVPATKES</sequence>
<dbReference type="PANTHER" id="PTHR21485">
    <property type="entry name" value="HAD SUPERFAMILY MEMBERS CMAS AND KDSC"/>
    <property type="match status" value="1"/>
</dbReference>
<gene>
    <name evidence="1" type="ORF">NNL39_02710</name>
</gene>
<accession>A0ABY5FXL1</accession>
<keyword evidence="1" id="KW-0548">Nucleotidyltransferase</keyword>
<dbReference type="PANTHER" id="PTHR21485:SF3">
    <property type="entry name" value="N-ACYLNEURAMINATE CYTIDYLYLTRANSFERASE"/>
    <property type="match status" value="1"/>
</dbReference>
<keyword evidence="1" id="KW-0808">Transferase</keyword>
<reference evidence="1" key="1">
    <citation type="submission" date="2022-07" db="EMBL/GenBank/DDBJ databases">
        <title>Taxonomic analysis of Microcella humidisoli nov. sp., isolated from riverside soil.</title>
        <authorList>
            <person name="Molina K.M."/>
            <person name="Kim S.B."/>
        </authorList>
    </citation>
    <scope>NUCLEOTIDE SEQUENCE</scope>
    <source>
        <strain evidence="1">MMS21-STM10</strain>
    </source>
</reference>
<dbReference type="SUPFAM" id="SSF53448">
    <property type="entry name" value="Nucleotide-diphospho-sugar transferases"/>
    <property type="match status" value="1"/>
</dbReference>
<keyword evidence="2" id="KW-1185">Reference proteome</keyword>
<dbReference type="GO" id="GO:0016779">
    <property type="term" value="F:nucleotidyltransferase activity"/>
    <property type="evidence" value="ECO:0007669"/>
    <property type="project" value="UniProtKB-KW"/>
</dbReference>
<dbReference type="Proteomes" id="UP001060039">
    <property type="component" value="Chromosome"/>
</dbReference>